<dbReference type="GO" id="GO:0046513">
    <property type="term" value="P:ceramide biosynthetic process"/>
    <property type="evidence" value="ECO:0007669"/>
    <property type="project" value="TreeGrafter"/>
</dbReference>
<gene>
    <name evidence="1" type="ORF">EmuJ_000346400</name>
</gene>
<protein>
    <submittedName>
        <fullName evidence="1">Sphingolipid delta4 desaturase DES1</fullName>
    </submittedName>
</protein>
<dbReference type="STRING" id="6211.A0A068Y1X5"/>
<dbReference type="GO" id="GO:0016020">
    <property type="term" value="C:membrane"/>
    <property type="evidence" value="ECO:0007669"/>
    <property type="project" value="GOC"/>
</dbReference>
<dbReference type="eggNOG" id="KOG2987">
    <property type="taxonomic scope" value="Eukaryota"/>
</dbReference>
<dbReference type="AlphaFoldDB" id="A0A068Y1X5"/>
<dbReference type="Proteomes" id="UP000017246">
    <property type="component" value="Unassembled WGS sequence"/>
</dbReference>
<dbReference type="PANTHER" id="PTHR12879">
    <property type="entry name" value="SPHINGOLIPID DELTA 4 DESATURASE/C-4 HYDROXYLASE PROTEIN DES2"/>
    <property type="match status" value="1"/>
</dbReference>
<organism evidence="1 2">
    <name type="scientific">Echinococcus multilocularis</name>
    <name type="common">Fox tapeworm</name>
    <dbReference type="NCBI Taxonomy" id="6211"/>
    <lineage>
        <taxon>Eukaryota</taxon>
        <taxon>Metazoa</taxon>
        <taxon>Spiralia</taxon>
        <taxon>Lophotrochozoa</taxon>
        <taxon>Platyhelminthes</taxon>
        <taxon>Cestoda</taxon>
        <taxon>Eucestoda</taxon>
        <taxon>Cyclophyllidea</taxon>
        <taxon>Taeniidae</taxon>
        <taxon>Echinococcus</taxon>
    </lineage>
</organism>
<sequence>MVQSVFHVIAWHCLDNCAFAYLLMGTVSGFGSHSMAGHAIRGHYMFADNLVTHSYYGLLNIPLFTVGYHVEHHDFPHIQFTRLYKVKELALESCNHLSYHSLWVMWDFVFLPGLGPEARSVTTTLKSQPEIYDKVPHFELTSTLTFPDALKKSE</sequence>
<evidence type="ECO:0000313" key="1">
    <source>
        <dbReference type="EMBL" id="CDS36377.2"/>
    </source>
</evidence>
<evidence type="ECO:0000313" key="2">
    <source>
        <dbReference type="Proteomes" id="UP000017246"/>
    </source>
</evidence>
<dbReference type="GO" id="GO:0042284">
    <property type="term" value="F:sphingolipid delta-4 desaturase activity"/>
    <property type="evidence" value="ECO:0007669"/>
    <property type="project" value="TreeGrafter"/>
</dbReference>
<accession>A0A068Y1X5</accession>
<dbReference type="OrthoDB" id="200948at2759"/>
<reference evidence="1" key="2">
    <citation type="submission" date="2015-11" db="EMBL/GenBank/DDBJ databases">
        <authorList>
            <person name="Zhang Y."/>
            <person name="Guo Z."/>
        </authorList>
    </citation>
    <scope>NUCLEOTIDE SEQUENCE</scope>
</reference>
<name>A0A068Y1X5_ECHMU</name>
<keyword evidence="2" id="KW-1185">Reference proteome</keyword>
<reference evidence="1" key="1">
    <citation type="journal article" date="2013" name="Nature">
        <title>The genomes of four tapeworm species reveal adaptations to parasitism.</title>
        <authorList>
            <person name="Tsai I.J."/>
            <person name="Zarowiecki M."/>
            <person name="Holroyd N."/>
            <person name="Garciarrubio A."/>
            <person name="Sanchez-Flores A."/>
            <person name="Brooks K.L."/>
            <person name="Tracey A."/>
            <person name="Bobes R.J."/>
            <person name="Fragoso G."/>
            <person name="Sciutto E."/>
            <person name="Aslett M."/>
            <person name="Beasley H."/>
            <person name="Bennett H.M."/>
            <person name="Cai J."/>
            <person name="Camicia F."/>
            <person name="Clark R."/>
            <person name="Cucher M."/>
            <person name="De Silva N."/>
            <person name="Day T.A."/>
            <person name="Deplazes P."/>
            <person name="Estrada K."/>
            <person name="Fernandez C."/>
            <person name="Holland P.W."/>
            <person name="Hou J."/>
            <person name="Hu S."/>
            <person name="Huckvale T."/>
            <person name="Hung S.S."/>
            <person name="Kamenetzky L."/>
            <person name="Keane J.A."/>
            <person name="Kiss F."/>
            <person name="Koziol U."/>
            <person name="Lambert O."/>
            <person name="Liu K."/>
            <person name="Luo X."/>
            <person name="Luo Y."/>
            <person name="Macchiaroli N."/>
            <person name="Nichol S."/>
            <person name="Paps J."/>
            <person name="Parkinson J."/>
            <person name="Pouchkina-Stantcheva N."/>
            <person name="Riddiford N."/>
            <person name="Rosenzvit M."/>
            <person name="Salinas G."/>
            <person name="Wasmuth J.D."/>
            <person name="Zamanian M."/>
            <person name="Zheng Y."/>
            <person name="Cai X."/>
            <person name="Soberon X."/>
            <person name="Olson P.D."/>
            <person name="Laclette J.P."/>
            <person name="Brehm K."/>
            <person name="Berriman M."/>
            <person name="Garciarrubio A."/>
            <person name="Bobes R.J."/>
            <person name="Fragoso G."/>
            <person name="Sanchez-Flores A."/>
            <person name="Estrada K."/>
            <person name="Cevallos M.A."/>
            <person name="Morett E."/>
            <person name="Gonzalez V."/>
            <person name="Portillo T."/>
            <person name="Ochoa-Leyva A."/>
            <person name="Jose M.V."/>
            <person name="Sciutto E."/>
            <person name="Landa A."/>
            <person name="Jimenez L."/>
            <person name="Valdes V."/>
            <person name="Carrero J.C."/>
            <person name="Larralde C."/>
            <person name="Morales-Montor J."/>
            <person name="Limon-Lason J."/>
            <person name="Soberon X."/>
            <person name="Laclette J.P."/>
        </authorList>
    </citation>
    <scope>NUCLEOTIDE SEQUENCE [LARGE SCALE GENOMIC DNA]</scope>
</reference>
<proteinExistence type="predicted"/>
<dbReference type="PANTHER" id="PTHR12879:SF8">
    <property type="entry name" value="SPHINGOLIPID DELTA(4)-DESATURASE DES1"/>
    <property type="match status" value="1"/>
</dbReference>
<dbReference type="EMBL" id="LN902849">
    <property type="protein sequence ID" value="CDS36377.2"/>
    <property type="molecule type" value="Genomic_DNA"/>
</dbReference>